<dbReference type="AlphaFoldDB" id="A0AAN6I360"/>
<feature type="region of interest" description="Disordered" evidence="1">
    <location>
        <begin position="188"/>
        <end position="212"/>
    </location>
</feature>
<sequence>MATTNFTTKPFTREVLSWFGSSIYASPGSGAAHSKNTKKPQLPTNTCHIYFLLILVLPRHLVLVLVVYLEVVAVRFVLGVPERVFRAVFCGCAVVKRIVAVQAAQVVELKLVAELVQIVVDFLRLLGVDLAVVACRNLRGRSQQIRRVRWSPDDGQPDKHNEIYTGGPEVSEHVAELPQSLDRLGERVVEDENDVDDERKQHEQHREEDELEQVSVHLELDDLFLLGEQLDGLLQRREDQKIEHHQQDRERQRDRDHEPRVRLDRARRLGRLRGGVGRLDLARVVREPDVDGADDEVRRRQQLALVHHVALQLRVHDAVSERDDEQQEQRERDPERVQHRHERDVELDAVGDRELLVVVFHVVQRPHQDVLDGEEHEEAGEILLQQKQLRPVLEHLEQVHAQTHGVHDGQKPVQRQFRDLRRGQVAVRVVEVDNHAERRRRRHLRVVHGDAVVARVGDVVAEAVCAELGELGRADRVRAGRVGLHEELVELVTGALRLLQELRRAHVVGGSCGVVAHADVVEVSVLEHDERERAGGGVVRGEPLDVDLDERVDRPAPVLLRVHSRAVLCCGRGQFDLFGHARGGQQQKVEEHEGKNR</sequence>
<dbReference type="Proteomes" id="UP001196530">
    <property type="component" value="Unassembled WGS sequence"/>
</dbReference>
<feature type="transmembrane region" description="Helical" evidence="2">
    <location>
        <begin position="49"/>
        <end position="72"/>
    </location>
</feature>
<evidence type="ECO:0000256" key="2">
    <source>
        <dbReference type="SAM" id="Phobius"/>
    </source>
</evidence>
<feature type="region of interest" description="Disordered" evidence="1">
    <location>
        <begin position="238"/>
        <end position="262"/>
    </location>
</feature>
<keyword evidence="2" id="KW-1133">Transmembrane helix</keyword>
<keyword evidence="2" id="KW-0472">Membrane</keyword>
<dbReference type="EMBL" id="JAHLUX010000013">
    <property type="protein sequence ID" value="KAG7815938.1"/>
    <property type="molecule type" value="Genomic_DNA"/>
</dbReference>
<dbReference type="GeneID" id="66129328"/>
<feature type="region of interest" description="Disordered" evidence="1">
    <location>
        <begin position="317"/>
        <end position="342"/>
    </location>
</feature>
<gene>
    <name evidence="3" type="ORF">KL928_005277</name>
</gene>
<feature type="region of interest" description="Disordered" evidence="1">
    <location>
        <begin position="149"/>
        <end position="169"/>
    </location>
</feature>
<evidence type="ECO:0000256" key="1">
    <source>
        <dbReference type="SAM" id="MobiDB-lite"/>
    </source>
</evidence>
<feature type="compositionally biased region" description="Basic and acidic residues" evidence="1">
    <location>
        <begin position="150"/>
        <end position="162"/>
    </location>
</feature>
<protein>
    <submittedName>
        <fullName evidence="3">Uncharacterized protein</fullName>
    </submittedName>
</protein>
<accession>A0AAN6I360</accession>
<keyword evidence="2" id="KW-0812">Transmembrane</keyword>
<comment type="caution">
    <text evidence="3">The sequence shown here is derived from an EMBL/GenBank/DDBJ whole genome shotgun (WGS) entry which is preliminary data.</text>
</comment>
<organism evidence="3 4">
    <name type="scientific">Pichia angusta</name>
    <name type="common">Yeast</name>
    <name type="synonym">Hansenula polymorpha</name>
    <dbReference type="NCBI Taxonomy" id="870730"/>
    <lineage>
        <taxon>Eukaryota</taxon>
        <taxon>Fungi</taxon>
        <taxon>Dikarya</taxon>
        <taxon>Ascomycota</taxon>
        <taxon>Saccharomycotina</taxon>
        <taxon>Pichiomycetes</taxon>
        <taxon>Pichiales</taxon>
        <taxon>Pichiaceae</taxon>
        <taxon>Ogataea</taxon>
    </lineage>
</organism>
<name>A0AAN6I360_PICAN</name>
<reference evidence="3" key="1">
    <citation type="journal article" date="2021" name="G3 (Bethesda)">
        <title>Genomic diversity, chromosomal rearrangements, and interspecies hybridization in the ogataea polymorpha species complex.</title>
        <authorList>
            <person name="Hanson S.J."/>
            <person name="Cinneide E.O."/>
            <person name="Salzberg L.I."/>
            <person name="Wolfe K.H."/>
            <person name="McGowan J."/>
            <person name="Fitzpatrick D.A."/>
            <person name="Matlin K."/>
        </authorList>
    </citation>
    <scope>NUCLEOTIDE SEQUENCE</scope>
    <source>
        <strain evidence="3">61-244</strain>
    </source>
</reference>
<evidence type="ECO:0000313" key="3">
    <source>
        <dbReference type="EMBL" id="KAG7815938.1"/>
    </source>
</evidence>
<proteinExistence type="predicted"/>
<dbReference type="RefSeq" id="XP_043057517.1">
    <property type="nucleotide sequence ID" value="XM_043206068.1"/>
</dbReference>
<feature type="compositionally biased region" description="Basic and acidic residues" evidence="1">
    <location>
        <begin position="197"/>
        <end position="208"/>
    </location>
</feature>
<evidence type="ECO:0000313" key="4">
    <source>
        <dbReference type="Proteomes" id="UP001196530"/>
    </source>
</evidence>